<protein>
    <submittedName>
        <fullName evidence="4">TEX14 kinase</fullName>
    </submittedName>
</protein>
<dbReference type="InterPro" id="IPR001245">
    <property type="entry name" value="Ser-Thr/Tyr_kinase_cat_dom"/>
</dbReference>
<sequence length="578" mass="66513">MKKLLSFRWIKKTTTRSDRDVQSTSPMPQDGRNEYCRNLLQQFANHCQTSNGEITDPDWVVYLSKEQNAEQSALKDNRKLEIHGHFIPGVPHIRAAEIFEIGCIAGTENKCLELVSAEWNNTKVTLKRHVLSTCRDAIKADVEILNEIRHPNILLLMATTYTSEHGLVSIFESIDCSLYNYMHEQGERINVQGIMQIGIKLADALKYCHMRGYIHTAISSHCVYFATDTTVKLGGWELAREMKKLLYKHSIGNVPWSGYDQSNVERQHMRKRDIVINLQNVPSILRSLLEAGLHPDETMIMLDMDRIGKKLHRLLFCRLFVFRTVILCSLGCVVTILLIYIYFFKMIYEEEEKNDTFINENRNNNDLLYNDTLYQKTSTQNKILTKKPFTGQSYQPTGEKQSMSNQLLKSKKEQCNGDLDSKNNMKKMTVINDSVVSPMIKVKTTTPCTRCAEISNIVQDLDERNDARANIKRLKKLIASRREDFFFGSDSTFSYSTSYPKATSSLLSQEKSPDYVPCKPANHTTAIEPKCNKSPSEYNGAISKLCTPRRKVLYFDQNFISDAYINQYLSKIYTIFLY</sequence>
<dbReference type="GO" id="GO:0008608">
    <property type="term" value="P:attachment of spindle microtubules to kinetochore"/>
    <property type="evidence" value="ECO:0007669"/>
    <property type="project" value="InterPro"/>
</dbReference>
<keyword evidence="5" id="KW-1185">Reference proteome</keyword>
<evidence type="ECO:0000313" key="4">
    <source>
        <dbReference type="EMBL" id="KAG5330155.1"/>
    </source>
</evidence>
<dbReference type="Gene3D" id="1.10.510.10">
    <property type="entry name" value="Transferase(Phosphotransferase) domain 1"/>
    <property type="match status" value="1"/>
</dbReference>
<dbReference type="InterPro" id="IPR039339">
    <property type="entry name" value="Tex14"/>
</dbReference>
<evidence type="ECO:0000259" key="3">
    <source>
        <dbReference type="PROSITE" id="PS50011"/>
    </source>
</evidence>
<proteinExistence type="predicted"/>
<dbReference type="AlphaFoldDB" id="A0A836FQB7"/>
<dbReference type="GO" id="GO:0045171">
    <property type="term" value="C:intercellular bridge"/>
    <property type="evidence" value="ECO:0007669"/>
    <property type="project" value="TreeGrafter"/>
</dbReference>
<keyword evidence="2" id="KW-0812">Transmembrane</keyword>
<dbReference type="GO" id="GO:0007094">
    <property type="term" value="P:mitotic spindle assembly checkpoint signaling"/>
    <property type="evidence" value="ECO:0007669"/>
    <property type="project" value="InterPro"/>
</dbReference>
<dbReference type="PROSITE" id="PS50011">
    <property type="entry name" value="PROTEIN_KINASE_DOM"/>
    <property type="match status" value="1"/>
</dbReference>
<feature type="transmembrane region" description="Helical" evidence="2">
    <location>
        <begin position="320"/>
        <end position="343"/>
    </location>
</feature>
<dbReference type="Pfam" id="PF07714">
    <property type="entry name" value="PK_Tyr_Ser-Thr"/>
    <property type="match status" value="1"/>
</dbReference>
<dbReference type="EMBL" id="JAANIB010006018">
    <property type="protein sequence ID" value="KAG5330155.1"/>
    <property type="molecule type" value="Genomic_DNA"/>
</dbReference>
<feature type="domain" description="Protein kinase" evidence="3">
    <location>
        <begin position="93"/>
        <end position="486"/>
    </location>
</feature>
<keyword evidence="4" id="KW-0418">Kinase</keyword>
<dbReference type="GO" id="GO:0030496">
    <property type="term" value="C:midbody"/>
    <property type="evidence" value="ECO:0007669"/>
    <property type="project" value="TreeGrafter"/>
</dbReference>
<dbReference type="GO" id="GO:0051306">
    <property type="term" value="P:mitotic sister chromatid separation"/>
    <property type="evidence" value="ECO:0007669"/>
    <property type="project" value="InterPro"/>
</dbReference>
<dbReference type="SUPFAM" id="SSF56112">
    <property type="entry name" value="Protein kinase-like (PK-like)"/>
    <property type="match status" value="1"/>
</dbReference>
<keyword evidence="4" id="KW-0808">Transferase</keyword>
<evidence type="ECO:0000256" key="2">
    <source>
        <dbReference type="SAM" id="Phobius"/>
    </source>
</evidence>
<feature type="coiled-coil region" evidence="1">
    <location>
        <begin position="457"/>
        <end position="484"/>
    </location>
</feature>
<dbReference type="SMART" id="SM00220">
    <property type="entry name" value="S_TKc"/>
    <property type="match status" value="1"/>
</dbReference>
<name>A0A836FQB7_9HYME</name>
<dbReference type="GO" id="GO:0000776">
    <property type="term" value="C:kinetochore"/>
    <property type="evidence" value="ECO:0007669"/>
    <property type="project" value="TreeGrafter"/>
</dbReference>
<gene>
    <name evidence="4" type="primary">Tex14</name>
    <name evidence="4" type="ORF">G6Z77_0002345</name>
</gene>
<dbReference type="GO" id="GO:0004672">
    <property type="term" value="F:protein kinase activity"/>
    <property type="evidence" value="ECO:0007669"/>
    <property type="project" value="InterPro"/>
</dbReference>
<dbReference type="GO" id="GO:0005524">
    <property type="term" value="F:ATP binding"/>
    <property type="evidence" value="ECO:0007669"/>
    <property type="project" value="InterPro"/>
</dbReference>
<dbReference type="Proteomes" id="UP000670152">
    <property type="component" value="Unassembled WGS sequence"/>
</dbReference>
<dbReference type="OrthoDB" id="5962695at2759"/>
<feature type="non-terminal residue" evidence="4">
    <location>
        <position position="578"/>
    </location>
</feature>
<keyword evidence="2" id="KW-1133">Transmembrane helix</keyword>
<dbReference type="GO" id="GO:0007140">
    <property type="term" value="P:male meiotic nuclear division"/>
    <property type="evidence" value="ECO:0007669"/>
    <property type="project" value="InterPro"/>
</dbReference>
<feature type="non-terminal residue" evidence="4">
    <location>
        <position position="1"/>
    </location>
</feature>
<reference evidence="4 5" key="1">
    <citation type="submission" date="2020-02" db="EMBL/GenBank/DDBJ databases">
        <title>Relaxed selection underlies rapid genomic changes in the transitions from sociality to social parasitism in ants.</title>
        <authorList>
            <person name="Bi X."/>
        </authorList>
    </citation>
    <scope>NUCLEOTIDE SEQUENCE [LARGE SCALE GENOMIC DNA]</scope>
    <source>
        <strain evidence="4">BGI-DK2014b</strain>
        <tissue evidence="4">Whole body</tissue>
    </source>
</reference>
<dbReference type="PANTHER" id="PTHR23060">
    <property type="entry name" value="TESTIS EXPRESSED GENE 14"/>
    <property type="match status" value="1"/>
</dbReference>
<evidence type="ECO:0000313" key="5">
    <source>
        <dbReference type="Proteomes" id="UP000670152"/>
    </source>
</evidence>
<dbReference type="GO" id="GO:0043063">
    <property type="term" value="P:intercellular bridge organization"/>
    <property type="evidence" value="ECO:0007669"/>
    <property type="project" value="InterPro"/>
</dbReference>
<organism evidence="4 5">
    <name type="scientific">Acromyrmex heyeri</name>
    <dbReference type="NCBI Taxonomy" id="230685"/>
    <lineage>
        <taxon>Eukaryota</taxon>
        <taxon>Metazoa</taxon>
        <taxon>Ecdysozoa</taxon>
        <taxon>Arthropoda</taxon>
        <taxon>Hexapoda</taxon>
        <taxon>Insecta</taxon>
        <taxon>Pterygota</taxon>
        <taxon>Neoptera</taxon>
        <taxon>Endopterygota</taxon>
        <taxon>Hymenoptera</taxon>
        <taxon>Apocrita</taxon>
        <taxon>Aculeata</taxon>
        <taxon>Formicoidea</taxon>
        <taxon>Formicidae</taxon>
        <taxon>Myrmicinae</taxon>
        <taxon>Acromyrmex</taxon>
    </lineage>
</organism>
<dbReference type="InterPro" id="IPR000719">
    <property type="entry name" value="Prot_kinase_dom"/>
</dbReference>
<keyword evidence="2" id="KW-0472">Membrane</keyword>
<evidence type="ECO:0000256" key="1">
    <source>
        <dbReference type="SAM" id="Coils"/>
    </source>
</evidence>
<dbReference type="PANTHER" id="PTHR23060:SF3">
    <property type="entry name" value="TESTIS EXPRESSED 14, INTERCELLULAR BRIDGE FORMING FACTOR"/>
    <property type="match status" value="1"/>
</dbReference>
<dbReference type="InterPro" id="IPR011009">
    <property type="entry name" value="Kinase-like_dom_sf"/>
</dbReference>
<keyword evidence="1" id="KW-0175">Coiled coil</keyword>
<accession>A0A836FQB7</accession>
<comment type="caution">
    <text evidence="4">The sequence shown here is derived from an EMBL/GenBank/DDBJ whole genome shotgun (WGS) entry which is preliminary data.</text>
</comment>